<comment type="pathway">
    <text evidence="2">Organic acid metabolism; glycolate biosynthesis; glycolate from 2-phosphoglycolate: step 1/1.</text>
</comment>
<reference evidence="5 6" key="1">
    <citation type="submission" date="2017-05" db="EMBL/GenBank/DDBJ databases">
        <authorList>
            <person name="Song R."/>
            <person name="Chenine A.L."/>
            <person name="Ruprecht R.M."/>
        </authorList>
    </citation>
    <scope>NUCLEOTIDE SEQUENCE [LARGE SCALE GENOMIC DNA]</scope>
    <source>
        <strain evidence="5 6">CECT 8489</strain>
    </source>
</reference>
<dbReference type="Gene3D" id="3.40.50.1000">
    <property type="entry name" value="HAD superfamily/HAD-like"/>
    <property type="match status" value="1"/>
</dbReference>
<dbReference type="InterPro" id="IPR023214">
    <property type="entry name" value="HAD_sf"/>
</dbReference>
<dbReference type="SFLD" id="SFLDG01129">
    <property type="entry name" value="C1.5:_HAD__Beta-PGM__Phosphata"/>
    <property type="match status" value="1"/>
</dbReference>
<keyword evidence="5" id="KW-0378">Hydrolase</keyword>
<evidence type="ECO:0000256" key="4">
    <source>
        <dbReference type="ARBA" id="ARBA00013078"/>
    </source>
</evidence>
<dbReference type="EC" id="3.1.3.18" evidence="4"/>
<dbReference type="PANTHER" id="PTHR43434:SF1">
    <property type="entry name" value="PHOSPHOGLYCOLATE PHOSPHATASE"/>
    <property type="match status" value="1"/>
</dbReference>
<dbReference type="Pfam" id="PF00702">
    <property type="entry name" value="Hydrolase"/>
    <property type="match status" value="1"/>
</dbReference>
<dbReference type="RefSeq" id="WP_093972554.1">
    <property type="nucleotide sequence ID" value="NZ_FXXQ01000002.1"/>
</dbReference>
<evidence type="ECO:0000256" key="2">
    <source>
        <dbReference type="ARBA" id="ARBA00004818"/>
    </source>
</evidence>
<dbReference type="Proteomes" id="UP000201838">
    <property type="component" value="Unassembled WGS sequence"/>
</dbReference>
<dbReference type="Gene3D" id="1.10.150.240">
    <property type="entry name" value="Putative phosphatase, domain 2"/>
    <property type="match status" value="1"/>
</dbReference>
<evidence type="ECO:0000313" key="5">
    <source>
        <dbReference type="EMBL" id="SMX22552.1"/>
    </source>
</evidence>
<dbReference type="EMBL" id="FXXQ01000002">
    <property type="protein sequence ID" value="SMX22552.1"/>
    <property type="molecule type" value="Genomic_DNA"/>
</dbReference>
<dbReference type="InterPro" id="IPR023198">
    <property type="entry name" value="PGP-like_dom2"/>
</dbReference>
<evidence type="ECO:0000256" key="3">
    <source>
        <dbReference type="ARBA" id="ARBA00006171"/>
    </source>
</evidence>
<dbReference type="NCBIfam" id="TIGR01549">
    <property type="entry name" value="HAD-SF-IA-v1"/>
    <property type="match status" value="1"/>
</dbReference>
<gene>
    <name evidence="5" type="primary">gph_1</name>
    <name evidence="5" type="ORF">BOA8489_00649</name>
</gene>
<protein>
    <recommendedName>
        <fullName evidence="4">phosphoglycolate phosphatase</fullName>
        <ecNumber evidence="4">3.1.3.18</ecNumber>
    </recommendedName>
</protein>
<sequence>MREIDAIIFDKDGTLFDFAASWGGWAVRVLDHIESVAPQSVDAVEKAFGFDRRSGLFNRSSVVIAGSASDVAAVAEPFLPAGFDLISLMNRFAEDMVPVAVPGLNRALEELGRRRILGVVTNDSEAPARAHLAAHDISKHFEFVAGYDSGYGAKPGPGQLLGFCAATGARAEKSAMVGDSRHDLEAGRAAGMTTIGVLTGLALAEELADLADVVLPDISYISDWLASG</sequence>
<organism evidence="5 6">
    <name type="scientific">Boseongicola aestuarii</name>
    <dbReference type="NCBI Taxonomy" id="1470561"/>
    <lineage>
        <taxon>Bacteria</taxon>
        <taxon>Pseudomonadati</taxon>
        <taxon>Pseudomonadota</taxon>
        <taxon>Alphaproteobacteria</taxon>
        <taxon>Rhodobacterales</taxon>
        <taxon>Paracoccaceae</taxon>
        <taxon>Boseongicola</taxon>
    </lineage>
</organism>
<dbReference type="AlphaFoldDB" id="A0A238IX42"/>
<accession>A0A238IX42</accession>
<keyword evidence="6" id="KW-1185">Reference proteome</keyword>
<name>A0A238IX42_9RHOB</name>
<comment type="similarity">
    <text evidence="3">Belongs to the HAD-like hydrolase superfamily. CbbY/CbbZ/Gph/YieH family.</text>
</comment>
<dbReference type="InterPro" id="IPR050155">
    <property type="entry name" value="HAD-like_hydrolase_sf"/>
</dbReference>
<dbReference type="GO" id="GO:0008967">
    <property type="term" value="F:phosphoglycolate phosphatase activity"/>
    <property type="evidence" value="ECO:0007669"/>
    <property type="project" value="UniProtKB-EC"/>
</dbReference>
<dbReference type="GO" id="GO:0006281">
    <property type="term" value="P:DNA repair"/>
    <property type="evidence" value="ECO:0007669"/>
    <property type="project" value="TreeGrafter"/>
</dbReference>
<comment type="catalytic activity">
    <reaction evidence="1">
        <text>2-phosphoglycolate + H2O = glycolate + phosphate</text>
        <dbReference type="Rhea" id="RHEA:14369"/>
        <dbReference type="ChEBI" id="CHEBI:15377"/>
        <dbReference type="ChEBI" id="CHEBI:29805"/>
        <dbReference type="ChEBI" id="CHEBI:43474"/>
        <dbReference type="ChEBI" id="CHEBI:58033"/>
        <dbReference type="EC" id="3.1.3.18"/>
    </reaction>
</comment>
<dbReference type="InterPro" id="IPR006439">
    <property type="entry name" value="HAD-SF_hydro_IA"/>
</dbReference>
<dbReference type="OrthoDB" id="9797743at2"/>
<dbReference type="PANTHER" id="PTHR43434">
    <property type="entry name" value="PHOSPHOGLYCOLATE PHOSPHATASE"/>
    <property type="match status" value="1"/>
</dbReference>
<proteinExistence type="inferred from homology"/>
<dbReference type="GO" id="GO:0005829">
    <property type="term" value="C:cytosol"/>
    <property type="evidence" value="ECO:0007669"/>
    <property type="project" value="TreeGrafter"/>
</dbReference>
<dbReference type="SFLD" id="SFLDS00003">
    <property type="entry name" value="Haloacid_Dehalogenase"/>
    <property type="match status" value="1"/>
</dbReference>
<evidence type="ECO:0000256" key="1">
    <source>
        <dbReference type="ARBA" id="ARBA00000830"/>
    </source>
</evidence>
<dbReference type="InterPro" id="IPR036412">
    <property type="entry name" value="HAD-like_sf"/>
</dbReference>
<dbReference type="SUPFAM" id="SSF56784">
    <property type="entry name" value="HAD-like"/>
    <property type="match status" value="1"/>
</dbReference>
<evidence type="ECO:0000313" key="6">
    <source>
        <dbReference type="Proteomes" id="UP000201838"/>
    </source>
</evidence>